<accession>A0A4P6DUY5</accession>
<name>A0A4P6DUY5_9BIFI</name>
<evidence type="ECO:0000259" key="1">
    <source>
        <dbReference type="SMART" id="SM00858"/>
    </source>
</evidence>
<dbReference type="CDD" id="cd11614">
    <property type="entry name" value="SAF_CpaB_FlgA_like"/>
    <property type="match status" value="1"/>
</dbReference>
<sequence length="219" mass="22660">MMDCFHMRPPRTGTSLERRRLIDRGRRLLASVLAGLAVLAILQCLESTVATQTVLLAAADIDRGQTIHAGDVEAVSVPASDAFAGALRHVADAEGLIAQVDIAEGMPILGTLAGERPETPPGHTVIDVRLSGGWEGLLPGDAVGLTASGICSAYPADVPNTGETCAIAARAVTMGMPAEPEAGSGTALVPFALPSDEALRILTLQDQGMIVAVATEERY</sequence>
<dbReference type="RefSeq" id="WP_129238001.1">
    <property type="nucleotide sequence ID" value="NZ_CP035464.1"/>
</dbReference>
<protein>
    <recommendedName>
        <fullName evidence="1">SAF domain-containing protein</fullName>
    </recommendedName>
</protein>
<dbReference type="AlphaFoldDB" id="A0A4P6DUY5"/>
<dbReference type="SMART" id="SM00858">
    <property type="entry name" value="SAF"/>
    <property type="match status" value="1"/>
</dbReference>
<reference evidence="2 3" key="1">
    <citation type="submission" date="2019-01" db="EMBL/GenBank/DDBJ databases">
        <title>Complete genome sequence of Bifidobacterium gallinarum CACC 514.</title>
        <authorList>
            <person name="Jung M."/>
        </authorList>
    </citation>
    <scope>NUCLEOTIDE SEQUENCE [LARGE SCALE GENOMIC DNA]</scope>
    <source>
        <strain evidence="2 3">CACC 514</strain>
    </source>
</reference>
<dbReference type="EMBL" id="CP035464">
    <property type="protein sequence ID" value="QAY33556.1"/>
    <property type="molecule type" value="Genomic_DNA"/>
</dbReference>
<evidence type="ECO:0000313" key="2">
    <source>
        <dbReference type="EMBL" id="QAY33556.1"/>
    </source>
</evidence>
<feature type="domain" description="SAF" evidence="1">
    <location>
        <begin position="52"/>
        <end position="114"/>
    </location>
</feature>
<dbReference type="InterPro" id="IPR013974">
    <property type="entry name" value="SAF"/>
</dbReference>
<dbReference type="STRING" id="78344.BIGA_1012"/>
<dbReference type="Pfam" id="PF08666">
    <property type="entry name" value="SAF"/>
    <property type="match status" value="1"/>
</dbReference>
<gene>
    <name evidence="2" type="ORF">ESN35_09175</name>
</gene>
<dbReference type="KEGG" id="bgx:ESN35_09175"/>
<organism evidence="2 3">
    <name type="scientific">Bifidobacterium pullorum subsp. gallinarum</name>
    <dbReference type="NCBI Taxonomy" id="78344"/>
    <lineage>
        <taxon>Bacteria</taxon>
        <taxon>Bacillati</taxon>
        <taxon>Actinomycetota</taxon>
        <taxon>Actinomycetes</taxon>
        <taxon>Bifidobacteriales</taxon>
        <taxon>Bifidobacteriaceae</taxon>
        <taxon>Bifidobacterium</taxon>
    </lineage>
</organism>
<dbReference type="Proteomes" id="UP000293589">
    <property type="component" value="Chromosome"/>
</dbReference>
<evidence type="ECO:0000313" key="3">
    <source>
        <dbReference type="Proteomes" id="UP000293589"/>
    </source>
</evidence>
<proteinExistence type="predicted"/>